<name>A0A9X2U4G9_9BACT</name>
<dbReference type="EMBL" id="JANTYZ010000018">
    <property type="protein sequence ID" value="MCS3866689.1"/>
    <property type="molecule type" value="Genomic_DNA"/>
</dbReference>
<accession>A0A9X2U4G9</accession>
<protein>
    <submittedName>
        <fullName evidence="1">Uncharacterized protein</fullName>
    </submittedName>
</protein>
<dbReference type="AlphaFoldDB" id="A0A9X2U4G9"/>
<gene>
    <name evidence="1" type="ORF">GGP82_003269</name>
</gene>
<organism evidence="1 2">
    <name type="scientific">Salinibacter ruber</name>
    <dbReference type="NCBI Taxonomy" id="146919"/>
    <lineage>
        <taxon>Bacteria</taxon>
        <taxon>Pseudomonadati</taxon>
        <taxon>Rhodothermota</taxon>
        <taxon>Rhodothermia</taxon>
        <taxon>Rhodothermales</taxon>
        <taxon>Salinibacteraceae</taxon>
        <taxon>Salinibacter</taxon>
    </lineage>
</organism>
<comment type="caution">
    <text evidence="1">The sequence shown here is derived from an EMBL/GenBank/DDBJ whole genome shotgun (WGS) entry which is preliminary data.</text>
</comment>
<sequence length="203" mass="22676">MAKEIAGQSSWDWVPKTTFFDGRHLACSLVTKNCSTDVDGENPPPLHLLFQNSCDGSWAPGLRLFSYRQAPVTGLLHPQHFGELCFLCGPSNGGCSTERRRIEQYLGTAESKLEQFSQRCRSLQREPVGASDLAGLWCRPLAWVVLQALRKTVCTPPDLLEYCLCSGDRILEAYTVLRTAENCSRTRRWLAPLDDDAGEKRLG</sequence>
<dbReference type="Proteomes" id="UP001155034">
    <property type="component" value="Unassembled WGS sequence"/>
</dbReference>
<reference evidence="1" key="1">
    <citation type="submission" date="2022-08" db="EMBL/GenBank/DDBJ databases">
        <title>Genomic Encyclopedia of Type Strains, Phase V (KMG-V): Genome sequencing to study the core and pangenomes of soil and plant-associated prokaryotes.</title>
        <authorList>
            <person name="Whitman W."/>
        </authorList>
    </citation>
    <scope>NUCLEOTIDE SEQUENCE</scope>
    <source>
        <strain evidence="1">SP2016B</strain>
    </source>
</reference>
<evidence type="ECO:0000313" key="1">
    <source>
        <dbReference type="EMBL" id="MCS3866689.1"/>
    </source>
</evidence>
<evidence type="ECO:0000313" key="2">
    <source>
        <dbReference type="Proteomes" id="UP001155034"/>
    </source>
</evidence>
<proteinExistence type="predicted"/>